<organism evidence="10 11">
    <name type="scientific">Burkholderia pseudomallei (strain 1710b)</name>
    <dbReference type="NCBI Taxonomy" id="320372"/>
    <lineage>
        <taxon>Bacteria</taxon>
        <taxon>Pseudomonadati</taxon>
        <taxon>Pseudomonadota</taxon>
        <taxon>Betaproteobacteria</taxon>
        <taxon>Burkholderiales</taxon>
        <taxon>Burkholderiaceae</taxon>
        <taxon>Burkholderia</taxon>
        <taxon>pseudomallei group</taxon>
    </lineage>
</organism>
<reference evidence="10 11" key="1">
    <citation type="submission" date="2005-09" db="EMBL/GenBank/DDBJ databases">
        <authorList>
            <person name="Woods D.E."/>
            <person name="Nierman W.C."/>
        </authorList>
    </citation>
    <scope>NUCLEOTIDE SEQUENCE [LARGE SCALE GENOMIC DNA]</scope>
    <source>
        <strain evidence="10 11">1710b</strain>
    </source>
</reference>
<accession>Q3JKX6</accession>
<dbReference type="EC" id="2.3.1.184" evidence="1 8"/>
<name>Q3JKX6_BURP1</name>
<comment type="catalytic activity">
    <reaction evidence="6 8">
        <text>a fatty acyl-[ACP] + S-adenosyl-L-methionine = an N-acyl-L-homoserine lactone + S-methyl-5'-thioadenosine + holo-[ACP] + H(+)</text>
        <dbReference type="Rhea" id="RHEA:10096"/>
        <dbReference type="Rhea" id="RHEA-COMP:9685"/>
        <dbReference type="Rhea" id="RHEA-COMP:14125"/>
        <dbReference type="ChEBI" id="CHEBI:15378"/>
        <dbReference type="ChEBI" id="CHEBI:17509"/>
        <dbReference type="ChEBI" id="CHEBI:55474"/>
        <dbReference type="ChEBI" id="CHEBI:59789"/>
        <dbReference type="ChEBI" id="CHEBI:64479"/>
        <dbReference type="ChEBI" id="CHEBI:138651"/>
        <dbReference type="EC" id="2.3.1.184"/>
    </reaction>
</comment>
<evidence type="ECO:0000256" key="5">
    <source>
        <dbReference type="ARBA" id="ARBA00022929"/>
    </source>
</evidence>
<keyword evidence="2 7" id="KW-0673">Quorum sensing</keyword>
<dbReference type="Pfam" id="PF00765">
    <property type="entry name" value="Autoind_synth"/>
    <property type="match status" value="1"/>
</dbReference>
<dbReference type="HOGENOM" id="CLU_1010757_0_0_4"/>
<keyword evidence="4 8" id="KW-0949">S-adenosyl-L-methionine</keyword>
<dbReference type="PANTHER" id="PTHR39322">
    <property type="entry name" value="ACYL-HOMOSERINE-LACTONE SYNTHASE"/>
    <property type="match status" value="1"/>
</dbReference>
<dbReference type="AlphaFoldDB" id="Q3JKX6"/>
<evidence type="ECO:0000256" key="6">
    <source>
        <dbReference type="ARBA" id="ARBA00048576"/>
    </source>
</evidence>
<dbReference type="GO" id="GO:0009372">
    <property type="term" value="P:quorum sensing"/>
    <property type="evidence" value="ECO:0007669"/>
    <property type="project" value="UniProtKB-UniRule"/>
</dbReference>
<feature type="region of interest" description="Disordered" evidence="9">
    <location>
        <begin position="46"/>
        <end position="68"/>
    </location>
</feature>
<evidence type="ECO:0000256" key="3">
    <source>
        <dbReference type="ARBA" id="ARBA00022679"/>
    </source>
</evidence>
<evidence type="ECO:0000313" key="11">
    <source>
        <dbReference type="Proteomes" id="UP000002700"/>
    </source>
</evidence>
<protein>
    <recommendedName>
        <fullName evidence="1 8">Acyl-homoserine-lactone synthase</fullName>
        <ecNumber evidence="1 8">2.3.1.184</ecNumber>
    </recommendedName>
    <alternativeName>
        <fullName evidence="8">Autoinducer synthesis protein</fullName>
    </alternativeName>
</protein>
<evidence type="ECO:0000256" key="7">
    <source>
        <dbReference type="PROSITE-ProRule" id="PRU00533"/>
    </source>
</evidence>
<dbReference type="InterPro" id="IPR001690">
    <property type="entry name" value="Autoind_synthase"/>
</dbReference>
<proteinExistence type="inferred from homology"/>
<dbReference type="PANTHER" id="PTHR39322:SF1">
    <property type="entry name" value="ISOVALERYL-HOMOSERINE LACTONE SYNTHASE"/>
    <property type="match status" value="1"/>
</dbReference>
<gene>
    <name evidence="10" type="primary">cepI</name>
    <name evidence="10" type="ordered locus">BURPS1710b_A0618</name>
</gene>
<evidence type="ECO:0000256" key="4">
    <source>
        <dbReference type="ARBA" id="ARBA00022691"/>
    </source>
</evidence>
<dbReference type="Proteomes" id="UP000002700">
    <property type="component" value="Chromosome II"/>
</dbReference>
<evidence type="ECO:0000313" key="10">
    <source>
        <dbReference type="EMBL" id="ABA53552.1"/>
    </source>
</evidence>
<evidence type="ECO:0000256" key="9">
    <source>
        <dbReference type="SAM" id="MobiDB-lite"/>
    </source>
</evidence>
<sequence>MQPAACIGLPIDAAPACAPNAAARPRRASRRGRAARAHCRIAVSPRLRVAQQPSRPRTRASRPSPLIRDRNARRLRADDRSIGEPSAMSYIIAGRLNELPPHVQTDLGAYRYDVFVRRLGWTIAGHSLDEHAEWDEFDGPSTIHVVALDDAREICGYARLLPTTGPYLLRDVFAHLLGSSPAPQSPAVWEMSRFAASRRRRSATEREPLGMAFFPSVLTVAASLGATRVVGVMTPSIERLYRRSGIALHRLGNAMPGAGGSLSACSIDLPRLAFAPLGRKQCAACLAMH</sequence>
<dbReference type="KEGG" id="bpm:BURPS1710b_A0618"/>
<dbReference type="GO" id="GO:0007165">
    <property type="term" value="P:signal transduction"/>
    <property type="evidence" value="ECO:0007669"/>
    <property type="project" value="TreeGrafter"/>
</dbReference>
<keyword evidence="3 8" id="KW-0808">Transferase</keyword>
<dbReference type="InterPro" id="IPR016181">
    <property type="entry name" value="Acyl_CoA_acyltransferase"/>
</dbReference>
<dbReference type="EnsemblBacteria" id="ABA53552">
    <property type="protein sequence ID" value="ABA53552"/>
    <property type="gene ID" value="BURPS1710b_A0618"/>
</dbReference>
<dbReference type="PROSITE" id="PS51187">
    <property type="entry name" value="AUTOINDUCER_SYNTH_2"/>
    <property type="match status" value="1"/>
</dbReference>
<dbReference type="EMBL" id="CP000125">
    <property type="protein sequence ID" value="ABA53552.1"/>
    <property type="molecule type" value="Genomic_DNA"/>
</dbReference>
<dbReference type="GO" id="GO:0061579">
    <property type="term" value="F:N-acyl homoserine lactone synthase activity"/>
    <property type="evidence" value="ECO:0007669"/>
    <property type="project" value="UniProtKB-UniRule"/>
</dbReference>
<evidence type="ECO:0000256" key="1">
    <source>
        <dbReference type="ARBA" id="ARBA00012340"/>
    </source>
</evidence>
<dbReference type="InterPro" id="IPR018311">
    <property type="entry name" value="Autoind_synth_CS"/>
</dbReference>
<dbReference type="Gene3D" id="3.40.630.30">
    <property type="match status" value="1"/>
</dbReference>
<evidence type="ECO:0000256" key="2">
    <source>
        <dbReference type="ARBA" id="ARBA00022654"/>
    </source>
</evidence>
<dbReference type="SUPFAM" id="SSF55729">
    <property type="entry name" value="Acyl-CoA N-acyltransferases (Nat)"/>
    <property type="match status" value="1"/>
</dbReference>
<dbReference type="PROSITE" id="PS00949">
    <property type="entry name" value="AUTOINDUCER_SYNTH_1"/>
    <property type="match status" value="1"/>
</dbReference>
<comment type="similarity">
    <text evidence="7 8">Belongs to the autoinducer synthase family.</text>
</comment>
<evidence type="ECO:0000256" key="8">
    <source>
        <dbReference type="RuleBase" id="RU361135"/>
    </source>
</evidence>
<dbReference type="PRINTS" id="PR01549">
    <property type="entry name" value="AUTOINDCRSYN"/>
</dbReference>
<keyword evidence="5 7" id="KW-0071">Autoinducer synthesis</keyword>